<dbReference type="SMART" id="SM00317">
    <property type="entry name" value="SET"/>
    <property type="match status" value="1"/>
</dbReference>
<dbReference type="InterPro" id="IPR038190">
    <property type="entry name" value="SRI_sf"/>
</dbReference>
<evidence type="ECO:0000256" key="1">
    <source>
        <dbReference type="ARBA" id="ARBA00004123"/>
    </source>
</evidence>
<evidence type="ECO:0000313" key="15">
    <source>
        <dbReference type="EMBL" id="KEP48568.1"/>
    </source>
</evidence>
<feature type="compositionally biased region" description="Polar residues" evidence="11">
    <location>
        <begin position="508"/>
        <end position="522"/>
    </location>
</feature>
<evidence type="ECO:0000256" key="9">
    <source>
        <dbReference type="ARBA" id="ARBA00023163"/>
    </source>
</evidence>
<dbReference type="PANTHER" id="PTHR22884">
    <property type="entry name" value="SET DOMAIN PROTEINS"/>
    <property type="match status" value="1"/>
</dbReference>
<keyword evidence="8" id="KW-0805">Transcription regulation</keyword>
<keyword evidence="16" id="KW-1185">Reference proteome</keyword>
<dbReference type="InterPro" id="IPR006560">
    <property type="entry name" value="AWS_dom"/>
</dbReference>
<evidence type="ECO:0000256" key="5">
    <source>
        <dbReference type="ARBA" id="ARBA00022603"/>
    </source>
</evidence>
<evidence type="ECO:0000256" key="4">
    <source>
        <dbReference type="ARBA" id="ARBA00022454"/>
    </source>
</evidence>
<evidence type="ECO:0000256" key="3">
    <source>
        <dbReference type="ARBA" id="ARBA00012178"/>
    </source>
</evidence>
<dbReference type="InterPro" id="IPR003616">
    <property type="entry name" value="Post-SET_dom"/>
</dbReference>
<dbReference type="Gene3D" id="1.10.1740.100">
    <property type="entry name" value="Set2, Rpb1 interacting domain"/>
    <property type="match status" value="1"/>
</dbReference>
<evidence type="ECO:0000313" key="16">
    <source>
        <dbReference type="Proteomes" id="UP000027456"/>
    </source>
</evidence>
<dbReference type="OrthoDB" id="422362at2759"/>
<dbReference type="GO" id="GO:0140955">
    <property type="term" value="F:histone H3K36 trimethyltransferase activity"/>
    <property type="evidence" value="ECO:0007669"/>
    <property type="project" value="UniProtKB-EC"/>
</dbReference>
<dbReference type="EC" id="2.1.1.359" evidence="3"/>
<evidence type="ECO:0000259" key="12">
    <source>
        <dbReference type="PROSITE" id="PS50280"/>
    </source>
</evidence>
<evidence type="ECO:0000256" key="11">
    <source>
        <dbReference type="SAM" id="MobiDB-lite"/>
    </source>
</evidence>
<dbReference type="STRING" id="1423351.A0A074RV99"/>
<evidence type="ECO:0000256" key="2">
    <source>
        <dbReference type="ARBA" id="ARBA00004286"/>
    </source>
</evidence>
<dbReference type="Proteomes" id="UP000027456">
    <property type="component" value="Unassembled WGS sequence"/>
</dbReference>
<keyword evidence="7" id="KW-0949">S-adenosyl-L-methionine</keyword>
<dbReference type="CDD" id="cd19172">
    <property type="entry name" value="SET_SETD2"/>
    <property type="match status" value="1"/>
</dbReference>
<dbReference type="GO" id="GO:0032259">
    <property type="term" value="P:methylation"/>
    <property type="evidence" value="ECO:0007669"/>
    <property type="project" value="UniProtKB-KW"/>
</dbReference>
<dbReference type="SMART" id="SM00570">
    <property type="entry name" value="AWS"/>
    <property type="match status" value="1"/>
</dbReference>
<keyword evidence="6 15" id="KW-0808">Transferase</keyword>
<dbReference type="PROSITE" id="PS51215">
    <property type="entry name" value="AWS"/>
    <property type="match status" value="1"/>
</dbReference>
<evidence type="ECO:0000259" key="13">
    <source>
        <dbReference type="PROSITE" id="PS50868"/>
    </source>
</evidence>
<proteinExistence type="predicted"/>
<evidence type="ECO:0000256" key="10">
    <source>
        <dbReference type="ARBA" id="ARBA00023242"/>
    </source>
</evidence>
<sequence length="683" mass="76721">MVQLIGDLPRAEEEATQHYQEIKENWYQYQTLGKSRNAEEGYACDCHYVRGASPLYLACGEGSHCINRITQVECIEGECPSKSHCQNQRFQRRQYANIHIVKTEKKGLGLRAASSLKKDDFVYEYVGDVVNEAVLRKRMREYAEEGIQHFYFMMLQREQYIDATKRGGKGRFANHSCNPNCYVAKWVVGKRIRMGIFAKRDIEENEELTFNYNVDRYGHDPQKCYCGESNCAGLLGGKTQTDVRANEMLGALGVTSKSMKGRDAWNMAIEEDPVPLDPSEANYIIYSIRQLVTDRPFLLVVLRRISVSEADALRELMQLRCFGLLAGLLEDNYTETHVDKDIVEVILRSWQSWPLLNRGKIVQSNIEEKLKVIAQGDDETLKELADQLLAKWSTLEETGYRIPKRKNEEILLEAEDRSKRPTASESPPHETDPVDPQPLPVFKATPLLGGGAHRRIGPLPPPPPPDHSSSTPEPSVLRRPTKSELDAIIARATEVASSPVPSNVALPTPSSEGTPKNGSSSGRSKKDWTKATYEEKEKRMTKLIGEVVVKTLSKWKSDFSHESFKKMAKEITDKITETEMRRYGHSTSKFDKLSDEKTEKVKKFVKLSAAKYISRQKKQQRQGSDSTPNELEADVDTALTTPNDGETKLLPFATSSATPSGSTPDAPASSLAEMQLDQGPSHG</sequence>
<feature type="domain" description="Post-SET" evidence="13">
    <location>
        <begin position="220"/>
        <end position="236"/>
    </location>
</feature>
<dbReference type="PROSITE" id="PS50280">
    <property type="entry name" value="SET"/>
    <property type="match status" value="1"/>
</dbReference>
<dbReference type="PROSITE" id="PS50868">
    <property type="entry name" value="POST_SET"/>
    <property type="match status" value="1"/>
</dbReference>
<dbReference type="GO" id="GO:0005634">
    <property type="term" value="C:nucleus"/>
    <property type="evidence" value="ECO:0007669"/>
    <property type="project" value="UniProtKB-SubCell"/>
</dbReference>
<dbReference type="InterPro" id="IPR044437">
    <property type="entry name" value="SETD2/Set2_SET"/>
</dbReference>
<keyword evidence="5 15" id="KW-0489">Methyltransferase</keyword>
<dbReference type="Gene3D" id="2.170.270.10">
    <property type="entry name" value="SET domain"/>
    <property type="match status" value="1"/>
</dbReference>
<accession>A0A074RV99</accession>
<keyword evidence="9" id="KW-0804">Transcription</keyword>
<evidence type="ECO:0000256" key="8">
    <source>
        <dbReference type="ARBA" id="ARBA00023015"/>
    </source>
</evidence>
<feature type="domain" description="AWS" evidence="14">
    <location>
        <begin position="39"/>
        <end position="94"/>
    </location>
</feature>
<dbReference type="InterPro" id="IPR001214">
    <property type="entry name" value="SET_dom"/>
</dbReference>
<feature type="region of interest" description="Disordered" evidence="11">
    <location>
        <begin position="411"/>
        <end position="531"/>
    </location>
</feature>
<dbReference type="InterPro" id="IPR046341">
    <property type="entry name" value="SET_dom_sf"/>
</dbReference>
<dbReference type="InterPro" id="IPR013257">
    <property type="entry name" value="SRI"/>
</dbReference>
<dbReference type="Pfam" id="PF00856">
    <property type="entry name" value="SET"/>
    <property type="match status" value="1"/>
</dbReference>
<feature type="domain" description="SET" evidence="12">
    <location>
        <begin position="96"/>
        <end position="213"/>
    </location>
</feature>
<dbReference type="Pfam" id="PF17907">
    <property type="entry name" value="AWS"/>
    <property type="match status" value="1"/>
</dbReference>
<evidence type="ECO:0000259" key="14">
    <source>
        <dbReference type="PROSITE" id="PS51215"/>
    </source>
</evidence>
<dbReference type="SUPFAM" id="SSF82199">
    <property type="entry name" value="SET domain"/>
    <property type="match status" value="1"/>
</dbReference>
<comment type="caution">
    <text evidence="15">The sequence shown here is derived from an EMBL/GenBank/DDBJ whole genome shotgun (WGS) entry which is preliminary data.</text>
</comment>
<dbReference type="GO" id="GO:0005694">
    <property type="term" value="C:chromosome"/>
    <property type="evidence" value="ECO:0007669"/>
    <property type="project" value="UniProtKB-SubCell"/>
</dbReference>
<organism evidence="15 16">
    <name type="scientific">Rhizoctonia solani 123E</name>
    <dbReference type="NCBI Taxonomy" id="1423351"/>
    <lineage>
        <taxon>Eukaryota</taxon>
        <taxon>Fungi</taxon>
        <taxon>Dikarya</taxon>
        <taxon>Basidiomycota</taxon>
        <taxon>Agaricomycotina</taxon>
        <taxon>Agaricomycetes</taxon>
        <taxon>Cantharellales</taxon>
        <taxon>Ceratobasidiaceae</taxon>
        <taxon>Rhizoctonia</taxon>
    </lineage>
</organism>
<evidence type="ECO:0000256" key="6">
    <source>
        <dbReference type="ARBA" id="ARBA00022679"/>
    </source>
</evidence>
<dbReference type="HOGENOM" id="CLU_008492_1_1_1"/>
<gene>
    <name evidence="15" type="ORF">V565_121460</name>
</gene>
<feature type="compositionally biased region" description="Low complexity" evidence="11">
    <location>
        <begin position="653"/>
        <end position="670"/>
    </location>
</feature>
<evidence type="ECO:0000256" key="7">
    <source>
        <dbReference type="ARBA" id="ARBA00022691"/>
    </source>
</evidence>
<comment type="subcellular location">
    <subcellularLocation>
        <location evidence="2">Chromosome</location>
    </subcellularLocation>
    <subcellularLocation>
        <location evidence="1">Nucleus</location>
    </subcellularLocation>
</comment>
<dbReference type="Pfam" id="PF08236">
    <property type="entry name" value="SRI"/>
    <property type="match status" value="1"/>
</dbReference>
<dbReference type="AlphaFoldDB" id="A0A074RV99"/>
<feature type="region of interest" description="Disordered" evidence="11">
    <location>
        <begin position="613"/>
        <end position="683"/>
    </location>
</feature>
<name>A0A074RV99_9AGAM</name>
<dbReference type="InterPro" id="IPR050777">
    <property type="entry name" value="SET2_Histone-Lys_MeTrsfase"/>
</dbReference>
<reference evidence="15 16" key="1">
    <citation type="submission" date="2013-12" db="EMBL/GenBank/DDBJ databases">
        <authorList>
            <person name="Cubeta M."/>
            <person name="Pakala S."/>
            <person name="Fedorova N."/>
            <person name="Thomas E."/>
            <person name="Dean R."/>
            <person name="Jabaji S."/>
            <person name="Neate S."/>
            <person name="Toda T."/>
            <person name="Tavantzis S."/>
            <person name="Vilgalys R."/>
            <person name="Bharathan N."/>
            <person name="Pakala S."/>
            <person name="Losada L.S."/>
            <person name="Zafar N."/>
            <person name="Nierman W."/>
        </authorList>
    </citation>
    <scope>NUCLEOTIDE SEQUENCE [LARGE SCALE GENOMIC DNA]</scope>
    <source>
        <strain evidence="15 16">123E</strain>
    </source>
</reference>
<dbReference type="GO" id="GO:0006355">
    <property type="term" value="P:regulation of DNA-templated transcription"/>
    <property type="evidence" value="ECO:0007669"/>
    <property type="project" value="InterPro"/>
</dbReference>
<keyword evidence="10" id="KW-0539">Nucleus</keyword>
<dbReference type="EMBL" id="AZST01000493">
    <property type="protein sequence ID" value="KEP48568.1"/>
    <property type="molecule type" value="Genomic_DNA"/>
</dbReference>
<keyword evidence="4" id="KW-0158">Chromosome</keyword>
<protein>
    <recommendedName>
        <fullName evidence="3">[histone H3]-lysine(36) N-trimethyltransferase</fullName>
        <ecNumber evidence="3">2.1.1.359</ecNumber>
    </recommendedName>
</protein>